<protein>
    <recommendedName>
        <fullName evidence="1">F-box associated beta-propeller type 3 domain-containing protein</fullName>
    </recommendedName>
</protein>
<keyword evidence="3" id="KW-1185">Reference proteome</keyword>
<dbReference type="AlphaFoldDB" id="A0A5P1FHI9"/>
<dbReference type="Pfam" id="PF08268">
    <property type="entry name" value="FBA_3"/>
    <property type="match status" value="1"/>
</dbReference>
<dbReference type="Proteomes" id="UP000243459">
    <property type="component" value="Chromosome 2"/>
</dbReference>
<proteinExistence type="predicted"/>
<sequence length="251" mass="28058">MSSPGERFIEVGLGFDATTGVYKLVRLFSKEGNSVICGCKVLSMEPRQEWRFIRDAPCKVLWLPPVFVKGNIHWLVLGSLPTTGHSQVPYVLSFDLKDDKSRLMPTPEPVRDLFFVALLESQGHLCFVQHPTPPPRPNNFIQVWFSFASYLLSRTVVCLLPAPKSSDSGSGYRPAVTLPIPPSADHVLDYGLQFYQIRVLGFCVREAHISLYVVIEKVDRASCMVTGTVIHLCLSFCYFGIPSIGRALRNP</sequence>
<reference evidence="3" key="1">
    <citation type="journal article" date="2017" name="Nat. Commun.">
        <title>The asparagus genome sheds light on the origin and evolution of a young Y chromosome.</title>
        <authorList>
            <person name="Harkess A."/>
            <person name="Zhou J."/>
            <person name="Xu C."/>
            <person name="Bowers J.E."/>
            <person name="Van der Hulst R."/>
            <person name="Ayyampalayam S."/>
            <person name="Mercati F."/>
            <person name="Riccardi P."/>
            <person name="McKain M.R."/>
            <person name="Kakrana A."/>
            <person name="Tang H."/>
            <person name="Ray J."/>
            <person name="Groenendijk J."/>
            <person name="Arikit S."/>
            <person name="Mathioni S.M."/>
            <person name="Nakano M."/>
            <person name="Shan H."/>
            <person name="Telgmann-Rauber A."/>
            <person name="Kanno A."/>
            <person name="Yue Z."/>
            <person name="Chen H."/>
            <person name="Li W."/>
            <person name="Chen Y."/>
            <person name="Xu X."/>
            <person name="Zhang Y."/>
            <person name="Luo S."/>
            <person name="Chen H."/>
            <person name="Gao J."/>
            <person name="Mao Z."/>
            <person name="Pires J.C."/>
            <person name="Luo M."/>
            <person name="Kudrna D."/>
            <person name="Wing R.A."/>
            <person name="Meyers B.C."/>
            <person name="Yi K."/>
            <person name="Kong H."/>
            <person name="Lavrijsen P."/>
            <person name="Sunseri F."/>
            <person name="Falavigna A."/>
            <person name="Ye Y."/>
            <person name="Leebens-Mack J.H."/>
            <person name="Chen G."/>
        </authorList>
    </citation>
    <scope>NUCLEOTIDE SEQUENCE [LARGE SCALE GENOMIC DNA]</scope>
    <source>
        <strain evidence="3">cv. DH0086</strain>
    </source>
</reference>
<dbReference type="Gramene" id="ONK76887">
    <property type="protein sequence ID" value="ONK76887"/>
    <property type="gene ID" value="A4U43_C02F880"/>
</dbReference>
<dbReference type="EMBL" id="CM007382">
    <property type="protein sequence ID" value="ONK76887.1"/>
    <property type="molecule type" value="Genomic_DNA"/>
</dbReference>
<evidence type="ECO:0000313" key="3">
    <source>
        <dbReference type="Proteomes" id="UP000243459"/>
    </source>
</evidence>
<dbReference type="InterPro" id="IPR017451">
    <property type="entry name" value="F-box-assoc_interact_dom"/>
</dbReference>
<evidence type="ECO:0000259" key="1">
    <source>
        <dbReference type="Pfam" id="PF08268"/>
    </source>
</evidence>
<dbReference type="InterPro" id="IPR013187">
    <property type="entry name" value="F-box-assoc_dom_typ3"/>
</dbReference>
<name>A0A5P1FHI9_ASPOF</name>
<accession>A0A5P1FHI9</accession>
<dbReference type="NCBIfam" id="TIGR01640">
    <property type="entry name" value="F_box_assoc_1"/>
    <property type="match status" value="1"/>
</dbReference>
<evidence type="ECO:0000313" key="2">
    <source>
        <dbReference type="EMBL" id="ONK76887.1"/>
    </source>
</evidence>
<gene>
    <name evidence="2" type="ORF">A4U43_C02F880</name>
</gene>
<feature type="domain" description="F-box associated beta-propeller type 3" evidence="1">
    <location>
        <begin position="7"/>
        <end position="144"/>
    </location>
</feature>
<organism evidence="2 3">
    <name type="scientific">Asparagus officinalis</name>
    <name type="common">Garden asparagus</name>
    <dbReference type="NCBI Taxonomy" id="4686"/>
    <lineage>
        <taxon>Eukaryota</taxon>
        <taxon>Viridiplantae</taxon>
        <taxon>Streptophyta</taxon>
        <taxon>Embryophyta</taxon>
        <taxon>Tracheophyta</taxon>
        <taxon>Spermatophyta</taxon>
        <taxon>Magnoliopsida</taxon>
        <taxon>Liliopsida</taxon>
        <taxon>Asparagales</taxon>
        <taxon>Asparagaceae</taxon>
        <taxon>Asparagoideae</taxon>
        <taxon>Asparagus</taxon>
    </lineage>
</organism>